<accession>A0AA36GJ95</accession>
<evidence type="ECO:0000313" key="2">
    <source>
        <dbReference type="Proteomes" id="UP001176961"/>
    </source>
</evidence>
<keyword evidence="2" id="KW-1185">Reference proteome</keyword>
<proteinExistence type="predicted"/>
<name>A0AA36GJ95_CYLNA</name>
<protein>
    <submittedName>
        <fullName evidence="1">Uncharacterized protein</fullName>
    </submittedName>
</protein>
<gene>
    <name evidence="1" type="ORF">CYNAS_LOCUS3544</name>
</gene>
<comment type="caution">
    <text evidence="1">The sequence shown here is derived from an EMBL/GenBank/DDBJ whole genome shotgun (WGS) entry which is preliminary data.</text>
</comment>
<organism evidence="1 2">
    <name type="scientific">Cylicocyclus nassatus</name>
    <name type="common">Nematode worm</name>
    <dbReference type="NCBI Taxonomy" id="53992"/>
    <lineage>
        <taxon>Eukaryota</taxon>
        <taxon>Metazoa</taxon>
        <taxon>Ecdysozoa</taxon>
        <taxon>Nematoda</taxon>
        <taxon>Chromadorea</taxon>
        <taxon>Rhabditida</taxon>
        <taxon>Rhabditina</taxon>
        <taxon>Rhabditomorpha</taxon>
        <taxon>Strongyloidea</taxon>
        <taxon>Strongylidae</taxon>
        <taxon>Cylicocyclus</taxon>
    </lineage>
</organism>
<reference evidence="1" key="1">
    <citation type="submission" date="2023-07" db="EMBL/GenBank/DDBJ databases">
        <authorList>
            <consortium name="CYATHOMIX"/>
        </authorList>
    </citation>
    <scope>NUCLEOTIDE SEQUENCE</scope>
    <source>
        <strain evidence="1">N/A</strain>
    </source>
</reference>
<dbReference type="AlphaFoldDB" id="A0AA36GJ95"/>
<dbReference type="EMBL" id="CATQJL010000001">
    <property type="protein sequence ID" value="CAJ0591561.1"/>
    <property type="molecule type" value="Genomic_DNA"/>
</dbReference>
<evidence type="ECO:0000313" key="1">
    <source>
        <dbReference type="EMBL" id="CAJ0591561.1"/>
    </source>
</evidence>
<dbReference type="Proteomes" id="UP001176961">
    <property type="component" value="Unassembled WGS sequence"/>
</dbReference>
<sequence length="109" mass="12801">MMRMSDIHSHPLQKFRQMSKKNMLICSGHSCISISNLFVDKEALGQNCDRLNWDIILEFKNSEALQLFYGQMKVRHTPTAMSVQDSRSSRYEVSLLLLFHQNVRREQLL</sequence>